<protein>
    <submittedName>
        <fullName evidence="1">Uncharacterized protein</fullName>
    </submittedName>
</protein>
<proteinExistence type="predicted"/>
<evidence type="ECO:0000313" key="2">
    <source>
        <dbReference type="Proteomes" id="UP001412067"/>
    </source>
</evidence>
<accession>A0ABR2LDS7</accession>
<comment type="caution">
    <text evidence="1">The sequence shown here is derived from an EMBL/GenBank/DDBJ whole genome shotgun (WGS) entry which is preliminary data.</text>
</comment>
<evidence type="ECO:0000313" key="1">
    <source>
        <dbReference type="EMBL" id="KAK8937859.1"/>
    </source>
</evidence>
<sequence>MENVSGILPPSPVATYTSLFHFHCSNLFYFFQTVRPWHNTRIQEARIEVQPV</sequence>
<reference evidence="1 2" key="1">
    <citation type="journal article" date="2022" name="Nat. Plants">
        <title>Genomes of leafy and leafless Platanthera orchids illuminate the evolution of mycoheterotrophy.</title>
        <authorList>
            <person name="Li M.H."/>
            <person name="Liu K.W."/>
            <person name="Li Z."/>
            <person name="Lu H.C."/>
            <person name="Ye Q.L."/>
            <person name="Zhang D."/>
            <person name="Wang J.Y."/>
            <person name="Li Y.F."/>
            <person name="Zhong Z.M."/>
            <person name="Liu X."/>
            <person name="Yu X."/>
            <person name="Liu D.K."/>
            <person name="Tu X.D."/>
            <person name="Liu B."/>
            <person name="Hao Y."/>
            <person name="Liao X.Y."/>
            <person name="Jiang Y.T."/>
            <person name="Sun W.H."/>
            <person name="Chen J."/>
            <person name="Chen Y.Q."/>
            <person name="Ai Y."/>
            <person name="Zhai J.W."/>
            <person name="Wu S.S."/>
            <person name="Zhou Z."/>
            <person name="Hsiao Y.Y."/>
            <person name="Wu W.L."/>
            <person name="Chen Y.Y."/>
            <person name="Lin Y.F."/>
            <person name="Hsu J.L."/>
            <person name="Li C.Y."/>
            <person name="Wang Z.W."/>
            <person name="Zhao X."/>
            <person name="Zhong W.Y."/>
            <person name="Ma X.K."/>
            <person name="Ma L."/>
            <person name="Huang J."/>
            <person name="Chen G.Z."/>
            <person name="Huang M.Z."/>
            <person name="Huang L."/>
            <person name="Peng D.H."/>
            <person name="Luo Y.B."/>
            <person name="Zou S.Q."/>
            <person name="Chen S.P."/>
            <person name="Lan S."/>
            <person name="Tsai W.C."/>
            <person name="Van de Peer Y."/>
            <person name="Liu Z.J."/>
        </authorList>
    </citation>
    <scope>NUCLEOTIDE SEQUENCE [LARGE SCALE GENOMIC DNA]</scope>
    <source>
        <strain evidence="1">Lor288</strain>
    </source>
</reference>
<keyword evidence="2" id="KW-1185">Reference proteome</keyword>
<organism evidence="1 2">
    <name type="scientific">Platanthera guangdongensis</name>
    <dbReference type="NCBI Taxonomy" id="2320717"/>
    <lineage>
        <taxon>Eukaryota</taxon>
        <taxon>Viridiplantae</taxon>
        <taxon>Streptophyta</taxon>
        <taxon>Embryophyta</taxon>
        <taxon>Tracheophyta</taxon>
        <taxon>Spermatophyta</taxon>
        <taxon>Magnoliopsida</taxon>
        <taxon>Liliopsida</taxon>
        <taxon>Asparagales</taxon>
        <taxon>Orchidaceae</taxon>
        <taxon>Orchidoideae</taxon>
        <taxon>Orchideae</taxon>
        <taxon>Orchidinae</taxon>
        <taxon>Platanthera</taxon>
    </lineage>
</organism>
<gene>
    <name evidence="1" type="ORF">KSP40_PGU007618</name>
</gene>
<dbReference type="Proteomes" id="UP001412067">
    <property type="component" value="Unassembled WGS sequence"/>
</dbReference>
<name>A0ABR2LDS7_9ASPA</name>
<dbReference type="EMBL" id="JBBWWR010000021">
    <property type="protein sequence ID" value="KAK8937859.1"/>
    <property type="molecule type" value="Genomic_DNA"/>
</dbReference>